<dbReference type="PANTHER" id="PTHR31170">
    <property type="entry name" value="BNAC04G53230D PROTEIN"/>
    <property type="match status" value="1"/>
</dbReference>
<proteinExistence type="predicted"/>
<dbReference type="Proteomes" id="UP000619265">
    <property type="component" value="Unassembled WGS sequence"/>
</dbReference>
<reference evidence="2" key="1">
    <citation type="submission" date="2015-10" db="EMBL/GenBank/DDBJ databases">
        <authorList>
            <person name="Martinez-Garcia P.J."/>
            <person name="Crepeau M.W."/>
            <person name="Puiu D."/>
            <person name="Gonzalez-Ibeas D."/>
            <person name="Whalen J."/>
            <person name="Stevens K."/>
            <person name="Paul R."/>
            <person name="Butterfield T."/>
            <person name="Britton M."/>
            <person name="Reagan R."/>
            <person name="Chakraborty S."/>
            <person name="Walawage S.L."/>
            <person name="Vasquez-Gross H.A."/>
            <person name="Cardeno C."/>
            <person name="Famula R."/>
            <person name="Pratt K."/>
            <person name="Kuruganti S."/>
            <person name="Aradhya M.K."/>
            <person name="Leslie C.A."/>
            <person name="Dandekar A.M."/>
            <person name="Salzberg S.L."/>
            <person name="Wegrzyn J.L."/>
            <person name="Langley C.H."/>
            <person name="Neale D.B."/>
        </authorList>
    </citation>
    <scope>NUCLEOTIDE SEQUENCE</scope>
    <source>
        <tissue evidence="2">Leaves</tissue>
    </source>
</reference>
<dbReference type="Pfam" id="PF03140">
    <property type="entry name" value="DUF247"/>
    <property type="match status" value="2"/>
</dbReference>
<evidence type="ECO:0000256" key="1">
    <source>
        <dbReference type="SAM" id="Phobius"/>
    </source>
</evidence>
<evidence type="ECO:0000313" key="2">
    <source>
        <dbReference type="EMBL" id="KAF5465137.1"/>
    </source>
</evidence>
<keyword evidence="1" id="KW-0472">Membrane</keyword>
<dbReference type="AlphaFoldDB" id="A0A833XEG7"/>
<dbReference type="PANTHER" id="PTHR31170:SF17">
    <property type="match status" value="1"/>
</dbReference>
<protein>
    <submittedName>
        <fullName evidence="2">Uncharacterized protein</fullName>
    </submittedName>
</protein>
<gene>
    <name evidence="2" type="ORF">F2P56_015168</name>
</gene>
<sequence>MGSNTLSTRIEEKLAISTRIGKECCMHKVHELLRDVNKKAYKPTLLAIGPYHHGKVGQGFMEEHKLRYLQQMLERTGGSVETYIAALRELEETARKCYVECISQTPDECVEMMLLDGCFIIELFRKYEIYKKTIKEEYDPIFQTGWMLSTIARDLLLFENQLPLFILTKLFGMSESNRSGNLGEHIVDIEETNEISVGSSTSTAQIIPTQLNDLVLDFFSGALPFKWNVNTSTYNSTKKIKHLLRLTDEALTFSFLEMVYKRLELGFRFKNAEFEHLLGLIHATICISILDTEIDHAKECQEAGVKLKKAEIFKQQFSLIRKAVIPLLAKMKNTKKAISYYSECQRSGSLVNMGEKLTDLHGLKEIEDWESIPFGSELLKARVEFNMANKFKDKLYEFCDWIPIPFAFELKEAGIELNKANNFKEIYDRNRNEDWMSKQCEIGPQIDGVELNVIQKFKHLLCLNKIENWKSIPYGKELCEAGVKFDKAKKFKRLHALKEIDGWNIHSATELEEAGIKFKKAETSNLLSIQFNNGLMEISPLSIEDDTETYLRNLIAYEQYCDPQNGLNYVYNYVRFMDRLINSPKDVELLRRKGIISNCLGDDEIISTMVNKLGHRISFFNNIYARTFTNLNMHCRRRRNVWMAKLRRDYFNSPWALLSFLAAILLLALATTRTIFSIIPYIP</sequence>
<organism evidence="2 3">
    <name type="scientific">Juglans regia</name>
    <name type="common">English walnut</name>
    <dbReference type="NCBI Taxonomy" id="51240"/>
    <lineage>
        <taxon>Eukaryota</taxon>
        <taxon>Viridiplantae</taxon>
        <taxon>Streptophyta</taxon>
        <taxon>Embryophyta</taxon>
        <taxon>Tracheophyta</taxon>
        <taxon>Spermatophyta</taxon>
        <taxon>Magnoliopsida</taxon>
        <taxon>eudicotyledons</taxon>
        <taxon>Gunneridae</taxon>
        <taxon>Pentapetalae</taxon>
        <taxon>rosids</taxon>
        <taxon>fabids</taxon>
        <taxon>Fagales</taxon>
        <taxon>Juglandaceae</taxon>
        <taxon>Juglans</taxon>
    </lineage>
</organism>
<dbReference type="Gramene" id="Jr07_15310_p1">
    <property type="protein sequence ID" value="cds.Jr07_15310_p1"/>
    <property type="gene ID" value="Jr07_15310"/>
</dbReference>
<keyword evidence="1" id="KW-0812">Transmembrane</keyword>
<dbReference type="InterPro" id="IPR004158">
    <property type="entry name" value="DUF247_pln"/>
</dbReference>
<comment type="caution">
    <text evidence="2">The sequence shown here is derived from an EMBL/GenBank/DDBJ whole genome shotgun (WGS) entry which is preliminary data.</text>
</comment>
<accession>A0A833XEG7</accession>
<name>A0A833XEG7_JUGRE</name>
<evidence type="ECO:0000313" key="3">
    <source>
        <dbReference type="Proteomes" id="UP000619265"/>
    </source>
</evidence>
<feature type="transmembrane region" description="Helical" evidence="1">
    <location>
        <begin position="655"/>
        <end position="682"/>
    </location>
</feature>
<keyword evidence="1" id="KW-1133">Transmembrane helix</keyword>
<reference evidence="2" key="2">
    <citation type="submission" date="2020-03" db="EMBL/GenBank/DDBJ databases">
        <title>Walnut 2.0.</title>
        <authorList>
            <person name="Marrano A."/>
            <person name="Britton M."/>
            <person name="Zimin A.V."/>
            <person name="Zaini P.A."/>
            <person name="Workman R."/>
            <person name="Puiu D."/>
            <person name="Bianco L."/>
            <person name="Allen B.J."/>
            <person name="Troggio M."/>
            <person name="Leslie C.A."/>
            <person name="Timp W."/>
            <person name="Dendekar A."/>
            <person name="Salzberg S.L."/>
            <person name="Neale D.B."/>
        </authorList>
    </citation>
    <scope>NUCLEOTIDE SEQUENCE</scope>
    <source>
        <tissue evidence="2">Leaves</tissue>
    </source>
</reference>
<dbReference type="EMBL" id="LIHL02000007">
    <property type="protein sequence ID" value="KAF5465137.1"/>
    <property type="molecule type" value="Genomic_DNA"/>
</dbReference>